<dbReference type="AlphaFoldDB" id="A0A953NC73"/>
<feature type="transmembrane region" description="Helical" evidence="1">
    <location>
        <begin position="39"/>
        <end position="59"/>
    </location>
</feature>
<comment type="caution">
    <text evidence="2">The sequence shown here is derived from an EMBL/GenBank/DDBJ whole genome shotgun (WGS) entry which is preliminary data.</text>
</comment>
<reference evidence="2" key="1">
    <citation type="submission" date="2021-07" db="EMBL/GenBank/DDBJ databases">
        <title>New genus and species of the family Alcaligenaceae.</title>
        <authorList>
            <person name="Hahn M.W."/>
        </authorList>
    </citation>
    <scope>NUCLEOTIDE SEQUENCE</scope>
    <source>
        <strain evidence="2">LF4-65</strain>
    </source>
</reference>
<dbReference type="RefSeq" id="WP_259662039.1">
    <property type="nucleotide sequence ID" value="NZ_JAHXRI010000010.1"/>
</dbReference>
<gene>
    <name evidence="2" type="ORF">KZZ10_13455</name>
</gene>
<keyword evidence="3" id="KW-1185">Reference proteome</keyword>
<evidence type="ECO:0008006" key="4">
    <source>
        <dbReference type="Google" id="ProtNLM"/>
    </source>
</evidence>
<keyword evidence="1" id="KW-0472">Membrane</keyword>
<evidence type="ECO:0000313" key="2">
    <source>
        <dbReference type="EMBL" id="MBZ1351653.1"/>
    </source>
</evidence>
<keyword evidence="1" id="KW-1133">Transmembrane helix</keyword>
<feature type="transmembrane region" description="Helical" evidence="1">
    <location>
        <begin position="65"/>
        <end position="84"/>
    </location>
</feature>
<sequence>MSIQQAAPAFRNKVTVGLLAAVLGCVGAHWWYLKRPYAWLVSLISVSLMVACSFAETWWENPAFFLLFIPTLDGFVEAIVLCLMRDERFDALYNPGLVRDKPSGWGPVLVASFTLLIGTVAFMFGIAMVVIYVWTALGLLDGLDLKG</sequence>
<evidence type="ECO:0000256" key="1">
    <source>
        <dbReference type="SAM" id="Phobius"/>
    </source>
</evidence>
<name>A0A953NC73_9BURK</name>
<organism evidence="2 3">
    <name type="scientific">Zwartia hollandica</name>
    <dbReference type="NCBI Taxonomy" id="324606"/>
    <lineage>
        <taxon>Bacteria</taxon>
        <taxon>Pseudomonadati</taxon>
        <taxon>Pseudomonadota</taxon>
        <taxon>Betaproteobacteria</taxon>
        <taxon>Burkholderiales</taxon>
        <taxon>Alcaligenaceae</taxon>
        <taxon>Zwartia</taxon>
    </lineage>
</organism>
<keyword evidence="1" id="KW-0812">Transmembrane</keyword>
<dbReference type="Proteomes" id="UP000739565">
    <property type="component" value="Unassembled WGS sequence"/>
</dbReference>
<evidence type="ECO:0000313" key="3">
    <source>
        <dbReference type="Proteomes" id="UP000739565"/>
    </source>
</evidence>
<dbReference type="EMBL" id="JAHXRI010000010">
    <property type="protein sequence ID" value="MBZ1351653.1"/>
    <property type="molecule type" value="Genomic_DNA"/>
</dbReference>
<feature type="transmembrane region" description="Helical" evidence="1">
    <location>
        <begin position="14"/>
        <end position="32"/>
    </location>
</feature>
<feature type="transmembrane region" description="Helical" evidence="1">
    <location>
        <begin position="105"/>
        <end position="134"/>
    </location>
</feature>
<protein>
    <recommendedName>
        <fullName evidence="4">TM2 domain-containing protein</fullName>
    </recommendedName>
</protein>
<proteinExistence type="predicted"/>
<accession>A0A953NC73</accession>